<dbReference type="Pfam" id="PF14744">
    <property type="entry name" value="WASH-7_mid"/>
    <property type="match status" value="1"/>
</dbReference>
<dbReference type="GO" id="GO:0005768">
    <property type="term" value="C:endosome"/>
    <property type="evidence" value="ECO:0007669"/>
    <property type="project" value="TreeGrafter"/>
</dbReference>
<dbReference type="AlphaFoldDB" id="A0AAQ4FK89"/>
<evidence type="ECO:0000259" key="3">
    <source>
        <dbReference type="Pfam" id="PF14746"/>
    </source>
</evidence>
<dbReference type="PANTHER" id="PTHR31409:SF0">
    <property type="entry name" value="WASH COMPLEX SUBUNIT 4"/>
    <property type="match status" value="1"/>
</dbReference>
<accession>A0AAQ4FK89</accession>
<evidence type="ECO:0000313" key="5">
    <source>
        <dbReference type="Proteomes" id="UP001321473"/>
    </source>
</evidence>
<protein>
    <recommendedName>
        <fullName evidence="6">WASH complex subunit 7</fullName>
    </recommendedName>
</protein>
<feature type="domain" description="WASH complex subunit 7 central" evidence="1">
    <location>
        <begin position="596"/>
        <end position="939"/>
    </location>
</feature>
<dbReference type="EMBL" id="JARKHS020002048">
    <property type="protein sequence ID" value="KAK8787165.1"/>
    <property type="molecule type" value="Genomic_DNA"/>
</dbReference>
<evidence type="ECO:0000313" key="4">
    <source>
        <dbReference type="EMBL" id="KAK8787165.1"/>
    </source>
</evidence>
<dbReference type="Pfam" id="PF14745">
    <property type="entry name" value="WASH-4_N"/>
    <property type="match status" value="1"/>
</dbReference>
<dbReference type="GO" id="GO:0071203">
    <property type="term" value="C:WASH complex"/>
    <property type="evidence" value="ECO:0007669"/>
    <property type="project" value="InterPro"/>
</dbReference>
<reference evidence="4 5" key="1">
    <citation type="journal article" date="2023" name="Arcadia Sci">
        <title>De novo assembly of a long-read Amblyomma americanum tick genome.</title>
        <authorList>
            <person name="Chou S."/>
            <person name="Poskanzer K.E."/>
            <person name="Rollins M."/>
            <person name="Thuy-Boun P.S."/>
        </authorList>
    </citation>
    <scope>NUCLEOTIDE SEQUENCE [LARGE SCALE GENOMIC DNA]</scope>
    <source>
        <strain evidence="4">F_SG_1</strain>
        <tissue evidence="4">Salivary glands</tissue>
    </source>
</reference>
<dbReference type="InterPro" id="IPR028282">
    <property type="entry name" value="WASH-7_central"/>
</dbReference>
<dbReference type="GO" id="GO:0007032">
    <property type="term" value="P:endosome organization"/>
    <property type="evidence" value="ECO:0007669"/>
    <property type="project" value="TreeGrafter"/>
</dbReference>
<dbReference type="Proteomes" id="UP001321473">
    <property type="component" value="Unassembled WGS sequence"/>
</dbReference>
<dbReference type="InterPro" id="IPR027307">
    <property type="entry name" value="WASH7"/>
</dbReference>
<name>A0AAQ4FK89_AMBAM</name>
<dbReference type="InterPro" id="IPR028191">
    <property type="entry name" value="WASH-4_N"/>
</dbReference>
<evidence type="ECO:0000259" key="2">
    <source>
        <dbReference type="Pfam" id="PF14745"/>
    </source>
</evidence>
<dbReference type="GO" id="GO:0016197">
    <property type="term" value="P:endosomal transport"/>
    <property type="evidence" value="ECO:0007669"/>
    <property type="project" value="TreeGrafter"/>
</dbReference>
<feature type="domain" description="WASH complex subunit 7 C-terminal" evidence="3">
    <location>
        <begin position="958"/>
        <end position="1126"/>
    </location>
</feature>
<dbReference type="PANTHER" id="PTHR31409">
    <property type="entry name" value="WASH COMPLEX SUBUNIT 4"/>
    <property type="match status" value="1"/>
</dbReference>
<proteinExistence type="predicted"/>
<evidence type="ECO:0000259" key="1">
    <source>
        <dbReference type="Pfam" id="PF14744"/>
    </source>
</evidence>
<keyword evidence="5" id="KW-1185">Reference proteome</keyword>
<sequence>MASERWDKDIDEGVVRIVGQLQLRKYGKFMEDLTTEFKNIEQSLDDGITEAWDVDSDLIALHWVPYENTTLLELISTDNKVLNKVMTVLAALCAEMKQLCHEAKSKFHEAILFYGEGSLSSNTVPDGESQVAVGRMIGIMQDLSCHVSRCYLVAKNVIQQMSALYDRNKAACVIDVTDVHFQTVFEHLGEMLASLVTLDEIVQAQGGLREHWTLYRRMLKSVHNNCAKFNVVPEDMKALDKLMGELEYKLLQGRIFMGCVEQGFDDNTLFVAKNAAFAEEFAHNIRSWFAQVDAKLGETNELDKRKQLIGIYALYVLYYYIYRNVDKKFFKTLWDVYKKVPAVHVLGNILWFPDQFLLLQMPQVMRSLDKKAQDAVKAQRLSYLQQKSAVLSRDVQALHVQVSSWLVRMESVFQKDTDKLLEDLNRRSSLLLQGIYLTWYISHQVKTLMNLHVALNKPMTKSSVLQLCKMIEMMKAIEGMFHQQTLKICDSVTHIVQHLSYVALFAVSNAKKRLVSDKKYSERRLDVLSALVLVEKCLSGPATKERRLIIHLAIAVGVQMKCFKDEEIASFYSVMRKLDMIGELHEKLQEGSDGSFLYWHRVVFPIFLDDVYESAVDGHRIHYLVAALKDSARPIKTTKHDSDPQAILDIFREEIYGQFKEHILDKLCKDVETDLRLQTHCHLQLDDRNPFRVGLKDYAQILHIRPIRLLGQVINVRAYVEHYLDKTFYNLTTVALHDWKTYGEMRSMARQKYGLSTVEDHLPSQTLEQGLDVLEIMRNIHIFVSRYYYNLNNQIFVERTSNNKHLNTINIRHIANSIRTHGIGIMNTTVNFTYQFLRKKFYIFSQFLYDEHIKSRLIKDLRHFRELRSQSDPKYPFERAEKFNRGIRKLGLTPDGESFLDQFRTLVSQVGNAMGYVRMIRSGGLHCCSNAIQFVPDLEYVANFEGLSREALLGDACTEAAHRLDAVVTSLAKNFSEGSEYFRLLVDVFSPTFRDPSNMHLRNFFVILPPLTLNYVEHAVSCKERMSRKNKVGAAFTDDGFAMGVAYILKLLDQYQDFDSLHWFQSVSEKFQKDTAQVREQKKEAAGKEDEKLQQAMSLTGKRLDTYRHEFDLLNYSLSSARIFFRADLTAEEEKQEKADDITKTPH</sequence>
<dbReference type="Pfam" id="PF14746">
    <property type="entry name" value="WASH-7_C"/>
    <property type="match status" value="1"/>
</dbReference>
<gene>
    <name evidence="4" type="ORF">V5799_023054</name>
</gene>
<organism evidence="4 5">
    <name type="scientific">Amblyomma americanum</name>
    <name type="common">Lone star tick</name>
    <dbReference type="NCBI Taxonomy" id="6943"/>
    <lineage>
        <taxon>Eukaryota</taxon>
        <taxon>Metazoa</taxon>
        <taxon>Ecdysozoa</taxon>
        <taxon>Arthropoda</taxon>
        <taxon>Chelicerata</taxon>
        <taxon>Arachnida</taxon>
        <taxon>Acari</taxon>
        <taxon>Parasitiformes</taxon>
        <taxon>Ixodida</taxon>
        <taxon>Ixodoidea</taxon>
        <taxon>Ixodidae</taxon>
        <taxon>Amblyomminae</taxon>
        <taxon>Amblyomma</taxon>
    </lineage>
</organism>
<evidence type="ECO:0008006" key="6">
    <source>
        <dbReference type="Google" id="ProtNLM"/>
    </source>
</evidence>
<feature type="domain" description="WASH complex subunit 4 N-terminal" evidence="2">
    <location>
        <begin position="27"/>
        <end position="595"/>
    </location>
</feature>
<dbReference type="InterPro" id="IPR028283">
    <property type="entry name" value="WASH-7_C"/>
</dbReference>
<comment type="caution">
    <text evidence="4">The sequence shown here is derived from an EMBL/GenBank/DDBJ whole genome shotgun (WGS) entry which is preliminary data.</text>
</comment>